<gene>
    <name evidence="1" type="ORF">RHGRI_037423</name>
</gene>
<evidence type="ECO:0000313" key="1">
    <source>
        <dbReference type="EMBL" id="KAG5516674.1"/>
    </source>
</evidence>
<keyword evidence="2" id="KW-1185">Reference proteome</keyword>
<evidence type="ECO:0000313" key="2">
    <source>
        <dbReference type="Proteomes" id="UP000823749"/>
    </source>
</evidence>
<accession>A0AAV6HSQ0</accession>
<reference evidence="1 2" key="1">
    <citation type="submission" date="2020-08" db="EMBL/GenBank/DDBJ databases">
        <title>Plant Genome Project.</title>
        <authorList>
            <person name="Zhang R.-G."/>
        </authorList>
    </citation>
    <scope>NUCLEOTIDE SEQUENCE [LARGE SCALE GENOMIC DNA]</scope>
    <source>
        <strain evidence="1">WSP0</strain>
        <tissue evidence="1">Leaf</tissue>
    </source>
</reference>
<sequence>MPDQRLPSGLKSPYLLSAITRSGNHKGAGDGFIQVLNNCPFCIFIRVQFLRFDDFKLCIAELILVQLILHFGWLYAVTAFQSKAGTQLWINEELKSHFFEAASAEVG</sequence>
<name>A0AAV6HSQ0_9ERIC</name>
<dbReference type="EMBL" id="JACTNZ010000013">
    <property type="protein sequence ID" value="KAG5516674.1"/>
    <property type="molecule type" value="Genomic_DNA"/>
</dbReference>
<proteinExistence type="predicted"/>
<organism evidence="1 2">
    <name type="scientific">Rhododendron griersonianum</name>
    <dbReference type="NCBI Taxonomy" id="479676"/>
    <lineage>
        <taxon>Eukaryota</taxon>
        <taxon>Viridiplantae</taxon>
        <taxon>Streptophyta</taxon>
        <taxon>Embryophyta</taxon>
        <taxon>Tracheophyta</taxon>
        <taxon>Spermatophyta</taxon>
        <taxon>Magnoliopsida</taxon>
        <taxon>eudicotyledons</taxon>
        <taxon>Gunneridae</taxon>
        <taxon>Pentapetalae</taxon>
        <taxon>asterids</taxon>
        <taxon>Ericales</taxon>
        <taxon>Ericaceae</taxon>
        <taxon>Ericoideae</taxon>
        <taxon>Rhodoreae</taxon>
        <taxon>Rhododendron</taxon>
    </lineage>
</organism>
<dbReference type="Proteomes" id="UP000823749">
    <property type="component" value="Chromosome 13"/>
</dbReference>
<dbReference type="AlphaFoldDB" id="A0AAV6HSQ0"/>
<protein>
    <submittedName>
        <fullName evidence="1">Uncharacterized protein</fullName>
    </submittedName>
</protein>
<comment type="caution">
    <text evidence="1">The sequence shown here is derived from an EMBL/GenBank/DDBJ whole genome shotgun (WGS) entry which is preliminary data.</text>
</comment>